<comment type="similarity">
    <text evidence="2 7">Belongs to the class-I pyridoxal-phosphate-dependent aminotransferase family.</text>
</comment>
<evidence type="ECO:0000256" key="4">
    <source>
        <dbReference type="ARBA" id="ARBA00022679"/>
    </source>
</evidence>
<dbReference type="InterPro" id="IPR004838">
    <property type="entry name" value="NHTrfase_class1_PyrdxlP-BS"/>
</dbReference>
<dbReference type="InterPro" id="IPR004839">
    <property type="entry name" value="Aminotransferase_I/II_large"/>
</dbReference>
<reference evidence="10 11" key="1">
    <citation type="submission" date="2017-03" db="EMBL/GenBank/DDBJ databases">
        <authorList>
            <person name="Afonso C.L."/>
            <person name="Miller P.J."/>
            <person name="Scott M.A."/>
            <person name="Spackman E."/>
            <person name="Goraichik I."/>
            <person name="Dimitrov K.M."/>
            <person name="Suarez D.L."/>
            <person name="Swayne D.E."/>
        </authorList>
    </citation>
    <scope>NUCLEOTIDE SEQUENCE [LARGE SCALE GENOMIC DNA]</scope>
    <source>
        <strain evidence="10 11">CECT 8367</strain>
    </source>
</reference>
<comment type="catalytic activity">
    <reaction evidence="6">
        <text>L-aspartate + 2-oxoglutarate = oxaloacetate + L-glutamate</text>
        <dbReference type="Rhea" id="RHEA:21824"/>
        <dbReference type="ChEBI" id="CHEBI:16452"/>
        <dbReference type="ChEBI" id="CHEBI:16810"/>
        <dbReference type="ChEBI" id="CHEBI:29985"/>
        <dbReference type="ChEBI" id="CHEBI:29991"/>
        <dbReference type="EC" id="2.6.1.1"/>
    </reaction>
</comment>
<keyword evidence="3 7" id="KW-0032">Aminotransferase</keyword>
<dbReference type="InterPro" id="IPR015421">
    <property type="entry name" value="PyrdxlP-dep_Trfase_major"/>
</dbReference>
<evidence type="ECO:0000313" key="9">
    <source>
        <dbReference type="EMBL" id="PSK83482.1"/>
    </source>
</evidence>
<dbReference type="GO" id="GO:0030170">
    <property type="term" value="F:pyridoxal phosphate binding"/>
    <property type="evidence" value="ECO:0007669"/>
    <property type="project" value="InterPro"/>
</dbReference>
<evidence type="ECO:0000259" key="8">
    <source>
        <dbReference type="Pfam" id="PF00155"/>
    </source>
</evidence>
<evidence type="ECO:0000256" key="2">
    <source>
        <dbReference type="ARBA" id="ARBA00007441"/>
    </source>
</evidence>
<protein>
    <recommendedName>
        <fullName evidence="7">Aminotransferase</fullName>
        <ecNumber evidence="7">2.6.1.-</ecNumber>
    </recommendedName>
</protein>
<dbReference type="PANTHER" id="PTHR46383:SF1">
    <property type="entry name" value="ASPARTATE AMINOTRANSFERASE"/>
    <property type="match status" value="1"/>
</dbReference>
<dbReference type="EC" id="2.6.1.-" evidence="7"/>
<name>A0A1X6ZXN3_9RHOB</name>
<sequence length="444" mass="47312">MQPIMLLVLVMACDLTAGPRRVQRLGRLTALHPHGLLGAMTVSHRITHITGGGSDGWDLFRKARRMIAQGRPVIELTIGEHDIRTDPRILDAMDAAARGGHTGYAAVPGIPDLRAEIAARVTVQSGIETTPEEVLVVPGGQAGLFMAHHATCDVGDGALYIDPYYATYPGTIRGAGAVALPVEARARDGFVPRAADIEAAIAGFDGRMRSLLLNTPNNPTGAVYGREALDEIAELCTRRDLWLISDEVYEGQVWEGEHISPRALPGMAERTLVVGSMSKGHAMTGSRVGWIVGPGEAIAALEDLATHMTYGIPGFIQDAALEALRMGVGFETEVAAPFRRRRDIAARLLAAQQVVRAVPMQGAMYAFLDIRATGLDGEGFADRLLEERGIAVMPGESFGRAAAGHVRVALTVDDGRLEHALGELLALAAQLARKRGSEPTPLTA</sequence>
<dbReference type="CDD" id="cd00609">
    <property type="entry name" value="AAT_like"/>
    <property type="match status" value="1"/>
</dbReference>
<dbReference type="Proteomes" id="UP000240624">
    <property type="component" value="Unassembled WGS sequence"/>
</dbReference>
<dbReference type="EMBL" id="PYGB01000010">
    <property type="protein sequence ID" value="PSK83482.1"/>
    <property type="molecule type" value="Genomic_DNA"/>
</dbReference>
<evidence type="ECO:0000313" key="10">
    <source>
        <dbReference type="EMBL" id="SLN64051.1"/>
    </source>
</evidence>
<dbReference type="Proteomes" id="UP000193495">
    <property type="component" value="Unassembled WGS sequence"/>
</dbReference>
<evidence type="ECO:0000256" key="7">
    <source>
        <dbReference type="RuleBase" id="RU000481"/>
    </source>
</evidence>
<evidence type="ECO:0000256" key="5">
    <source>
        <dbReference type="ARBA" id="ARBA00022898"/>
    </source>
</evidence>
<dbReference type="Pfam" id="PF00155">
    <property type="entry name" value="Aminotran_1_2"/>
    <property type="match status" value="1"/>
</dbReference>
<evidence type="ECO:0000313" key="11">
    <source>
        <dbReference type="Proteomes" id="UP000193495"/>
    </source>
</evidence>
<gene>
    <name evidence="10" type="primary">aruH</name>
    <name evidence="9" type="ORF">CLV79_11062</name>
    <name evidence="10" type="ORF">LOS8367_03126</name>
</gene>
<dbReference type="PANTHER" id="PTHR46383">
    <property type="entry name" value="ASPARTATE AMINOTRANSFERASE"/>
    <property type="match status" value="1"/>
</dbReference>
<evidence type="ECO:0000313" key="12">
    <source>
        <dbReference type="Proteomes" id="UP000240624"/>
    </source>
</evidence>
<organism evidence="10 11">
    <name type="scientific">Limimaricola soesokkakensis</name>
    <dbReference type="NCBI Taxonomy" id="1343159"/>
    <lineage>
        <taxon>Bacteria</taxon>
        <taxon>Pseudomonadati</taxon>
        <taxon>Pseudomonadota</taxon>
        <taxon>Alphaproteobacteria</taxon>
        <taxon>Rhodobacterales</taxon>
        <taxon>Paracoccaceae</taxon>
        <taxon>Limimaricola</taxon>
    </lineage>
</organism>
<keyword evidence="10" id="KW-0670">Pyruvate</keyword>
<accession>A0A1X6ZXN3</accession>
<dbReference type="InterPro" id="IPR015424">
    <property type="entry name" value="PyrdxlP-dep_Trfase"/>
</dbReference>
<keyword evidence="5" id="KW-0663">Pyridoxal phosphate</keyword>
<keyword evidence="4 7" id="KW-0808">Transferase</keyword>
<reference evidence="9 12" key="2">
    <citation type="submission" date="2018-03" db="EMBL/GenBank/DDBJ databases">
        <title>Genomic Encyclopedia of Archaeal and Bacterial Type Strains, Phase II (KMG-II): from individual species to whole genera.</title>
        <authorList>
            <person name="Goeker M."/>
        </authorList>
    </citation>
    <scope>NUCLEOTIDE SEQUENCE [LARGE SCALE GENOMIC DNA]</scope>
    <source>
        <strain evidence="9 12">DSM 29956</strain>
    </source>
</reference>
<dbReference type="InterPro" id="IPR015422">
    <property type="entry name" value="PyrdxlP-dep_Trfase_small"/>
</dbReference>
<keyword evidence="12" id="KW-1185">Reference proteome</keyword>
<dbReference type="PROSITE" id="PS00105">
    <property type="entry name" value="AA_TRANSFER_CLASS_1"/>
    <property type="match status" value="1"/>
</dbReference>
<evidence type="ECO:0000256" key="1">
    <source>
        <dbReference type="ARBA" id="ARBA00001933"/>
    </source>
</evidence>
<dbReference type="AlphaFoldDB" id="A0A1X6ZXN3"/>
<dbReference type="GO" id="GO:0004069">
    <property type="term" value="F:L-aspartate:2-oxoglutarate aminotransferase activity"/>
    <property type="evidence" value="ECO:0007669"/>
    <property type="project" value="UniProtKB-EC"/>
</dbReference>
<proteinExistence type="inferred from homology"/>
<comment type="cofactor">
    <cofactor evidence="1 7">
        <name>pyridoxal 5'-phosphate</name>
        <dbReference type="ChEBI" id="CHEBI:597326"/>
    </cofactor>
</comment>
<evidence type="ECO:0000256" key="6">
    <source>
        <dbReference type="ARBA" id="ARBA00049185"/>
    </source>
</evidence>
<dbReference type="InterPro" id="IPR050596">
    <property type="entry name" value="AspAT/PAT-like"/>
</dbReference>
<feature type="domain" description="Aminotransferase class I/classII large" evidence="8">
    <location>
        <begin position="72"/>
        <end position="422"/>
    </location>
</feature>
<dbReference type="Gene3D" id="3.90.1150.10">
    <property type="entry name" value="Aspartate Aminotransferase, domain 1"/>
    <property type="match status" value="1"/>
</dbReference>
<dbReference type="SUPFAM" id="SSF53383">
    <property type="entry name" value="PLP-dependent transferases"/>
    <property type="match status" value="1"/>
</dbReference>
<dbReference type="GO" id="GO:0006520">
    <property type="term" value="P:amino acid metabolic process"/>
    <property type="evidence" value="ECO:0007669"/>
    <property type="project" value="InterPro"/>
</dbReference>
<evidence type="ECO:0000256" key="3">
    <source>
        <dbReference type="ARBA" id="ARBA00022576"/>
    </source>
</evidence>
<dbReference type="Gene3D" id="3.40.640.10">
    <property type="entry name" value="Type I PLP-dependent aspartate aminotransferase-like (Major domain)"/>
    <property type="match status" value="1"/>
</dbReference>
<dbReference type="EMBL" id="FWFY01000011">
    <property type="protein sequence ID" value="SLN64051.1"/>
    <property type="molecule type" value="Genomic_DNA"/>
</dbReference>